<feature type="signal peptide" evidence="1">
    <location>
        <begin position="1"/>
        <end position="18"/>
    </location>
</feature>
<feature type="chain" id="PRO_5024396222" description="Lipoprotein" evidence="1">
    <location>
        <begin position="19"/>
        <end position="142"/>
    </location>
</feature>
<dbReference type="AlphaFoldDB" id="A0A5S5D8H1"/>
<dbReference type="RefSeq" id="WP_148909431.1">
    <property type="nucleotide sequence ID" value="NZ_VNHX01000018.1"/>
</dbReference>
<evidence type="ECO:0008006" key="4">
    <source>
        <dbReference type="Google" id="ProtNLM"/>
    </source>
</evidence>
<sequence length="142" mass="16033">MKKSPFLFLILLTLSVLSCSKKQDVPVEGLEVQLEVVSGCGVVKKVSLNKAKTVKDLTGNRCEKSSKKEHYETDSAKYQQLLAHIQKLDLFRADYKDCWRCADGVDYMLVISTGDGLRNELSISRQRTEQDLVSFMALLDEL</sequence>
<dbReference type="PROSITE" id="PS51257">
    <property type="entry name" value="PROKAR_LIPOPROTEIN"/>
    <property type="match status" value="1"/>
</dbReference>
<accession>A0A5S5D8H1</accession>
<name>A0A5S5D8H1_9SPHI</name>
<proteinExistence type="predicted"/>
<evidence type="ECO:0000256" key="1">
    <source>
        <dbReference type="SAM" id="SignalP"/>
    </source>
</evidence>
<reference evidence="2 3" key="1">
    <citation type="submission" date="2019-07" db="EMBL/GenBank/DDBJ databases">
        <title>Genomic Encyclopedia of Archaeal and Bacterial Type Strains, Phase II (KMG-II): from individual species to whole genera.</title>
        <authorList>
            <person name="Goeker M."/>
        </authorList>
    </citation>
    <scope>NUCLEOTIDE SEQUENCE [LARGE SCALE GENOMIC DNA]</scope>
    <source>
        <strain evidence="2 3">DSM 18850</strain>
    </source>
</reference>
<evidence type="ECO:0000313" key="2">
    <source>
        <dbReference type="EMBL" id="TYP91774.1"/>
    </source>
</evidence>
<organism evidence="2 3">
    <name type="scientific">Sphingobacterium allocomposti</name>
    <dbReference type="NCBI Taxonomy" id="415956"/>
    <lineage>
        <taxon>Bacteria</taxon>
        <taxon>Pseudomonadati</taxon>
        <taxon>Bacteroidota</taxon>
        <taxon>Sphingobacteriia</taxon>
        <taxon>Sphingobacteriales</taxon>
        <taxon>Sphingobacteriaceae</taxon>
        <taxon>Sphingobacterium</taxon>
    </lineage>
</organism>
<keyword evidence="3" id="KW-1185">Reference proteome</keyword>
<comment type="caution">
    <text evidence="2">The sequence shown here is derived from an EMBL/GenBank/DDBJ whole genome shotgun (WGS) entry which is preliminary data.</text>
</comment>
<dbReference type="OrthoDB" id="707259at2"/>
<keyword evidence="1" id="KW-0732">Signal</keyword>
<gene>
    <name evidence="2" type="ORF">BC792_11820</name>
</gene>
<evidence type="ECO:0000313" key="3">
    <source>
        <dbReference type="Proteomes" id="UP000325105"/>
    </source>
</evidence>
<dbReference type="Proteomes" id="UP000325105">
    <property type="component" value="Unassembled WGS sequence"/>
</dbReference>
<protein>
    <recommendedName>
        <fullName evidence="4">Lipoprotein</fullName>
    </recommendedName>
</protein>
<dbReference type="EMBL" id="VNHX01000018">
    <property type="protein sequence ID" value="TYP91774.1"/>
    <property type="molecule type" value="Genomic_DNA"/>
</dbReference>